<name>A0A9E4K4K3_9GAMM</name>
<reference evidence="2" key="1">
    <citation type="journal article" date="2021" name="Proc. Natl. Acad. Sci. U.S.A.">
        <title>Global biogeography of chemosynthetic symbionts reveals both localized and globally distributed symbiont groups. .</title>
        <authorList>
            <person name="Osvatic J.T."/>
            <person name="Wilkins L.G.E."/>
            <person name="Leibrecht L."/>
            <person name="Leray M."/>
            <person name="Zauner S."/>
            <person name="Polzin J."/>
            <person name="Camacho Y."/>
            <person name="Gros O."/>
            <person name="van Gils J.A."/>
            <person name="Eisen J.A."/>
            <person name="Petersen J.M."/>
            <person name="Yuen B."/>
        </authorList>
    </citation>
    <scope>NUCLEOTIDE SEQUENCE</scope>
    <source>
        <strain evidence="2">MAGL173</strain>
    </source>
</reference>
<comment type="caution">
    <text evidence="2">The sequence shown here is derived from an EMBL/GenBank/DDBJ whole genome shotgun (WGS) entry which is preliminary data.</text>
</comment>
<organism evidence="2 3">
    <name type="scientific">Candidatus Thiodiazotropha lotti</name>
    <dbReference type="NCBI Taxonomy" id="2792787"/>
    <lineage>
        <taxon>Bacteria</taxon>
        <taxon>Pseudomonadati</taxon>
        <taxon>Pseudomonadota</taxon>
        <taxon>Gammaproteobacteria</taxon>
        <taxon>Chromatiales</taxon>
        <taxon>Sedimenticolaceae</taxon>
        <taxon>Candidatus Thiodiazotropha</taxon>
    </lineage>
</organism>
<dbReference type="AlphaFoldDB" id="A0A9E4K4K3"/>
<feature type="region of interest" description="Disordered" evidence="1">
    <location>
        <begin position="224"/>
        <end position="246"/>
    </location>
</feature>
<feature type="compositionally biased region" description="Basic residues" evidence="1">
    <location>
        <begin position="224"/>
        <end position="233"/>
    </location>
</feature>
<dbReference type="EMBL" id="JAEPDI010000007">
    <property type="protein sequence ID" value="MCG7939552.1"/>
    <property type="molecule type" value="Genomic_DNA"/>
</dbReference>
<protein>
    <submittedName>
        <fullName evidence="2">ISNCY family transposase</fullName>
    </submittedName>
</protein>
<evidence type="ECO:0000256" key="1">
    <source>
        <dbReference type="SAM" id="MobiDB-lite"/>
    </source>
</evidence>
<dbReference type="Proteomes" id="UP000886687">
    <property type="component" value="Unassembled WGS sequence"/>
</dbReference>
<feature type="non-terminal residue" evidence="2">
    <location>
        <position position="484"/>
    </location>
</feature>
<proteinExistence type="predicted"/>
<gene>
    <name evidence="2" type="ORF">JAZ04_11965</name>
</gene>
<evidence type="ECO:0000313" key="3">
    <source>
        <dbReference type="Proteomes" id="UP000886687"/>
    </source>
</evidence>
<sequence length="484" mass="55735">MRKVIDPQLQIGEQDIGAIRLDPKSRDDIPQILLGLQHIYITPEVRGPVFAILEEVLPERTSEGENGKADPDTGRPGMSQWQILVLGILRLGLNADYDRIQELANQHNTLRKMLGHSDWADKKYHELQTLKDNLRLFTPEILDRINREVVRAGHKALKKSPEEGVVARADSFVVETDVHFPTDINLLLDAVRKTIDTCVKLCEQNNLGGWRQHTYHQRQFKKQYRRVQRLKHSTSKDEKKRQQKQAQIQQAHRSYLELAESHLARAEQTRKQSPANCPITFLLLHELNDYLGHTLRQIEQIDRRVLRGERIPHEAKVFSIFEPHTEWICKGKAGVPVELGLRVNVVEDRDRFILHHQVMEKTTDDQVAVAMVDEIKQRYSTLRAISMDKGFHSPANQQALKERLECVVLPKKGRRSQADQARESEPEFVRLRKEHSAVESAINALEHHGLDKCPDHGIDGFKRYIALAVVARNIQRLGAVLRQQ</sequence>
<evidence type="ECO:0000313" key="2">
    <source>
        <dbReference type="EMBL" id="MCG7939552.1"/>
    </source>
</evidence>
<dbReference type="NCBIfam" id="NF033593">
    <property type="entry name" value="transpos_ISNCY_1"/>
    <property type="match status" value="1"/>
</dbReference>
<accession>A0A9E4K4K3</accession>